<dbReference type="CDD" id="cd01948">
    <property type="entry name" value="EAL"/>
    <property type="match status" value="1"/>
</dbReference>
<gene>
    <name evidence="2" type="ORF">H1D44_16145</name>
    <name evidence="3" type="ORF">HOP48_17735</name>
</gene>
<dbReference type="InterPro" id="IPR050706">
    <property type="entry name" value="Cyclic-di-GMP_PDE-like"/>
</dbReference>
<name>A0A7V9W3J7_9GAMM</name>
<sequence length="590" mass="65470">MYDDVHDLDYEQARLYALRQLKLLDTPPSESFDRITRLASKYFNMPIAAVSLTDADRQWFKSRVGVEHWEIPRFKACCAEVADESTVLVVPDMLESSTYRDSVLADSGIRFYAGAPLQTQDGYTLGAMCVLDTQPREISEDDIALLKDMAAMVMAQIELQHAVGRIDPLTGLPNRSQLAEDLDDMARDAFGRHHCALFTEVLDSSQVSTLNRVMGPTYVDELSRLAARGLQEVLGEEQKLYCVGLCQFVHLVEGCGDDELIDGALRLRETLLSLTLIREAPILVHPVVGATPVYLGENQPGDVLRTAHSACQDARLSEVGAGVYSQALDASHRRRFMLLADFRAALNAPDQLRLVYQPRIDMQTNACLGVEALLRWRHPQLGEVSPSEFIPLIENTPLARSLTAWVVYSAIAQAQAWHRQKLNIGMSLNVSACNLEEPDFAERLLAQVHEAGLPVSAIELELTETALIGQGRAAWQQLDSLIEAGIRIAIDDFGTGYSSLAYLQDIPAQVVKIDRSFIKGLDDTPRSRTLVESMLNMAHNLGYRVVAEGVETQQTYDYLESLGCNEAQGFLMSRPLEAVDFETWLAARTA</sequence>
<protein>
    <submittedName>
        <fullName evidence="2">GGDEF and EAL domain-containing protein</fullName>
    </submittedName>
</protein>
<dbReference type="Gene3D" id="3.30.70.270">
    <property type="match status" value="1"/>
</dbReference>
<dbReference type="AlphaFoldDB" id="A0A7V9W3J7"/>
<dbReference type="Pfam" id="PF00563">
    <property type="entry name" value="EAL"/>
    <property type="match status" value="1"/>
</dbReference>
<dbReference type="Gene3D" id="3.30.450.40">
    <property type="match status" value="1"/>
</dbReference>
<organism evidence="2 4">
    <name type="scientific">Billgrantia kenyensis</name>
    <dbReference type="NCBI Taxonomy" id="321266"/>
    <lineage>
        <taxon>Bacteria</taxon>
        <taxon>Pseudomonadati</taxon>
        <taxon>Pseudomonadota</taxon>
        <taxon>Gammaproteobacteria</taxon>
        <taxon>Oceanospirillales</taxon>
        <taxon>Halomonadaceae</taxon>
        <taxon>Billgrantia</taxon>
    </lineage>
</organism>
<accession>A0A7V9W3J7</accession>
<dbReference type="InterPro" id="IPR000160">
    <property type="entry name" value="GGDEF_dom"/>
</dbReference>
<dbReference type="InterPro" id="IPR029016">
    <property type="entry name" value="GAF-like_dom_sf"/>
</dbReference>
<dbReference type="Gene3D" id="3.20.20.450">
    <property type="entry name" value="EAL domain"/>
    <property type="match status" value="1"/>
</dbReference>
<dbReference type="SMART" id="SM00052">
    <property type="entry name" value="EAL"/>
    <property type="match status" value="1"/>
</dbReference>
<evidence type="ECO:0000259" key="1">
    <source>
        <dbReference type="PROSITE" id="PS50883"/>
    </source>
</evidence>
<dbReference type="GO" id="GO:0071111">
    <property type="term" value="F:cyclic-guanylate-specific phosphodiesterase activity"/>
    <property type="evidence" value="ECO:0007669"/>
    <property type="project" value="InterPro"/>
</dbReference>
<dbReference type="Pfam" id="PF00990">
    <property type="entry name" value="GGDEF"/>
    <property type="match status" value="1"/>
</dbReference>
<dbReference type="SUPFAM" id="SSF141868">
    <property type="entry name" value="EAL domain-like"/>
    <property type="match status" value="1"/>
</dbReference>
<reference evidence="3 5" key="1">
    <citation type="submission" date="2020-05" db="EMBL/GenBank/DDBJ databases">
        <title>Comparative genomic analysis of denitrifying bacteria from Halomonas genus.</title>
        <authorList>
            <person name="Wang L."/>
            <person name="Shao Z."/>
        </authorList>
    </citation>
    <scope>NUCLEOTIDE SEQUENCE [LARGE SCALE GENOMIC DNA]</scope>
    <source>
        <strain evidence="3 5">DSM 17331</strain>
    </source>
</reference>
<dbReference type="InterPro" id="IPR001633">
    <property type="entry name" value="EAL_dom"/>
</dbReference>
<dbReference type="SUPFAM" id="SSF55073">
    <property type="entry name" value="Nucleotide cyclase"/>
    <property type="match status" value="1"/>
</dbReference>
<dbReference type="PANTHER" id="PTHR33121:SF19">
    <property type="entry name" value="CYCLIC DI-GMP PHOSPHODIESTERASE PA2567"/>
    <property type="match status" value="1"/>
</dbReference>
<dbReference type="InterPro" id="IPR043128">
    <property type="entry name" value="Rev_trsase/Diguanyl_cyclase"/>
</dbReference>
<dbReference type="SUPFAM" id="SSF55781">
    <property type="entry name" value="GAF domain-like"/>
    <property type="match status" value="1"/>
</dbReference>
<dbReference type="SMART" id="SM00267">
    <property type="entry name" value="GGDEF"/>
    <property type="match status" value="1"/>
</dbReference>
<dbReference type="InterPro" id="IPR029787">
    <property type="entry name" value="Nucleotide_cyclase"/>
</dbReference>
<dbReference type="EMBL" id="JACEFT010000024">
    <property type="protein sequence ID" value="MBA2780418.1"/>
    <property type="molecule type" value="Genomic_DNA"/>
</dbReference>
<dbReference type="PROSITE" id="PS50883">
    <property type="entry name" value="EAL"/>
    <property type="match status" value="1"/>
</dbReference>
<dbReference type="InterPro" id="IPR003018">
    <property type="entry name" value="GAF"/>
</dbReference>
<dbReference type="RefSeq" id="WP_181515885.1">
    <property type="nucleotide sequence ID" value="NZ_JABFUB010000021.1"/>
</dbReference>
<proteinExistence type="predicted"/>
<reference evidence="2 4" key="2">
    <citation type="submission" date="2020-07" db="EMBL/GenBank/DDBJ databases">
        <title>Identification of Halomonas strains.</title>
        <authorList>
            <person name="Xiao Z."/>
            <person name="Shen J."/>
        </authorList>
    </citation>
    <scope>NUCLEOTIDE SEQUENCE [LARGE SCALE GENOMIC DNA]</scope>
    <source>
        <strain evidence="2 4">DSM 17331</strain>
    </source>
</reference>
<dbReference type="Pfam" id="PF01590">
    <property type="entry name" value="GAF"/>
    <property type="match status" value="1"/>
</dbReference>
<dbReference type="PANTHER" id="PTHR33121">
    <property type="entry name" value="CYCLIC DI-GMP PHOSPHODIESTERASE PDEF"/>
    <property type="match status" value="1"/>
</dbReference>
<dbReference type="EMBL" id="JABFUB010000021">
    <property type="protein sequence ID" value="MCG6663374.1"/>
    <property type="molecule type" value="Genomic_DNA"/>
</dbReference>
<evidence type="ECO:0000313" key="2">
    <source>
        <dbReference type="EMBL" id="MBA2780418.1"/>
    </source>
</evidence>
<evidence type="ECO:0000313" key="5">
    <source>
        <dbReference type="Proteomes" id="UP000814353"/>
    </source>
</evidence>
<comment type="caution">
    <text evidence="2">The sequence shown here is derived from an EMBL/GenBank/DDBJ whole genome shotgun (WGS) entry which is preliminary data.</text>
</comment>
<evidence type="ECO:0000313" key="3">
    <source>
        <dbReference type="EMBL" id="MCG6663374.1"/>
    </source>
</evidence>
<keyword evidence="5" id="KW-1185">Reference proteome</keyword>
<dbReference type="InterPro" id="IPR035919">
    <property type="entry name" value="EAL_sf"/>
</dbReference>
<feature type="domain" description="EAL" evidence="1">
    <location>
        <begin position="335"/>
        <end position="589"/>
    </location>
</feature>
<dbReference type="Proteomes" id="UP000518091">
    <property type="component" value="Unassembled WGS sequence"/>
</dbReference>
<evidence type="ECO:0000313" key="4">
    <source>
        <dbReference type="Proteomes" id="UP000518091"/>
    </source>
</evidence>
<dbReference type="SMART" id="SM00065">
    <property type="entry name" value="GAF"/>
    <property type="match status" value="1"/>
</dbReference>
<dbReference type="Proteomes" id="UP000814353">
    <property type="component" value="Unassembled WGS sequence"/>
</dbReference>